<protein>
    <recommendedName>
        <fullName evidence="10 13">4-hydroxy-tetrahydrodipicolinate reductase</fullName>
        <shortName evidence="13">HTPA reductase</shortName>
        <ecNumber evidence="10 13">1.17.1.8</ecNumber>
    </recommendedName>
</protein>
<evidence type="ECO:0000256" key="12">
    <source>
        <dbReference type="ARBA" id="ARBA00049396"/>
    </source>
</evidence>
<evidence type="ECO:0000259" key="15">
    <source>
        <dbReference type="Pfam" id="PF05173"/>
    </source>
</evidence>
<feature type="domain" description="Dihydrodipicolinate reductase C-terminal" evidence="15">
    <location>
        <begin position="129"/>
        <end position="263"/>
    </location>
</feature>
<feature type="binding site" evidence="13">
    <location>
        <position position="42"/>
    </location>
    <ligand>
        <name>NADP(+)</name>
        <dbReference type="ChEBI" id="CHEBI:58349"/>
    </ligand>
</feature>
<accession>A0ABS8N6H8</accession>
<keyword evidence="3 13" id="KW-0028">Amino-acid biosynthesis</keyword>
<comment type="pathway">
    <text evidence="9 13">Amino-acid biosynthesis; L-lysine biosynthesis via DAP pathway; (S)-tetrahydrodipicolinate from L-aspartate: step 4/4.</text>
</comment>
<keyword evidence="5 13" id="KW-0220">Diaminopimelate biosynthesis</keyword>
<comment type="catalytic activity">
    <reaction evidence="11 13">
        <text>(S)-2,3,4,5-tetrahydrodipicolinate + NADP(+) + H2O = (2S,4S)-4-hydroxy-2,3,4,5-tetrahydrodipicolinate + NADPH + H(+)</text>
        <dbReference type="Rhea" id="RHEA:35331"/>
        <dbReference type="ChEBI" id="CHEBI:15377"/>
        <dbReference type="ChEBI" id="CHEBI:15378"/>
        <dbReference type="ChEBI" id="CHEBI:16845"/>
        <dbReference type="ChEBI" id="CHEBI:57783"/>
        <dbReference type="ChEBI" id="CHEBI:58349"/>
        <dbReference type="ChEBI" id="CHEBI:67139"/>
        <dbReference type="EC" id="1.17.1.8"/>
    </reaction>
</comment>
<comment type="caution">
    <text evidence="13">Was originally thought to be a dihydrodipicolinate reductase (DHDPR), catalyzing the conversion of dihydrodipicolinate to tetrahydrodipicolinate. However, it was shown in E.coli that the substrate of the enzymatic reaction is not dihydrodipicolinate (DHDP) but in fact (2S,4S)-4-hydroxy-2,3,4,5-tetrahydrodipicolinic acid (HTPA), the product released by the DapA-catalyzed reaction.</text>
</comment>
<dbReference type="InterPro" id="IPR023940">
    <property type="entry name" value="DHDPR_bac"/>
</dbReference>
<dbReference type="PANTHER" id="PTHR20836:SF0">
    <property type="entry name" value="4-HYDROXY-TETRAHYDRODIPICOLINATE REDUCTASE 1, CHLOROPLASTIC-RELATED"/>
    <property type="match status" value="1"/>
</dbReference>
<dbReference type="PROSITE" id="PS01298">
    <property type="entry name" value="DAPB"/>
    <property type="match status" value="1"/>
</dbReference>
<comment type="caution">
    <text evidence="16">The sequence shown here is derived from an EMBL/GenBank/DDBJ whole genome shotgun (WGS) entry which is preliminary data.</text>
</comment>
<dbReference type="Gene3D" id="3.30.360.10">
    <property type="entry name" value="Dihydrodipicolinate Reductase, domain 2"/>
    <property type="match status" value="1"/>
</dbReference>
<dbReference type="Proteomes" id="UP001165422">
    <property type="component" value="Unassembled WGS sequence"/>
</dbReference>
<gene>
    <name evidence="13 16" type="primary">dapB</name>
    <name evidence="16" type="ORF">LN736_11075</name>
</gene>
<sequence length="265" mass="29099">MNILVTGPRGKMGRLIVKMAENTDGLKVVSAVAPKGRDYIGKDVGLVSGLGKSIGAEVTDDLESVIERCDAVIDYTTPKFSMEVMRKALEYKKGVVCGTTGFSENQYDEIKKLSKHIPLIIAANTSMVVNLMYELLKISAQAIGNMSDIEIIEMHDRYKKDAPSGTSREMGEIMAKVLGKNLKEVAVYGREGEEPRKEGTIGFHSVRAGDISSSHTVIFGLMGERLEITHHAYNWECFARGACRAALFLEAKESGIYGMEDVLRI</sequence>
<evidence type="ECO:0000313" key="16">
    <source>
        <dbReference type="EMBL" id="MCC9295399.1"/>
    </source>
</evidence>
<dbReference type="GO" id="GO:0008839">
    <property type="term" value="F:4-hydroxy-tetrahydrodipicolinate reductase"/>
    <property type="evidence" value="ECO:0007669"/>
    <property type="project" value="UniProtKB-EC"/>
</dbReference>
<evidence type="ECO:0000256" key="1">
    <source>
        <dbReference type="ARBA" id="ARBA00006642"/>
    </source>
</evidence>
<dbReference type="CDD" id="cd02274">
    <property type="entry name" value="DHDPR_N"/>
    <property type="match status" value="1"/>
</dbReference>
<evidence type="ECO:0000256" key="5">
    <source>
        <dbReference type="ARBA" id="ARBA00022915"/>
    </source>
</evidence>
<name>A0ABS8N6H8_9CLOT</name>
<evidence type="ECO:0000256" key="6">
    <source>
        <dbReference type="ARBA" id="ARBA00023002"/>
    </source>
</evidence>
<dbReference type="SUPFAM" id="SSF51735">
    <property type="entry name" value="NAD(P)-binding Rossmann-fold domains"/>
    <property type="match status" value="1"/>
</dbReference>
<organism evidence="16 17">
    <name type="scientific">Clostridium aromativorans</name>
    <dbReference type="NCBI Taxonomy" id="2836848"/>
    <lineage>
        <taxon>Bacteria</taxon>
        <taxon>Bacillati</taxon>
        <taxon>Bacillota</taxon>
        <taxon>Clostridia</taxon>
        <taxon>Eubacteriales</taxon>
        <taxon>Clostridiaceae</taxon>
        <taxon>Clostridium</taxon>
    </lineage>
</organism>
<feature type="binding site" evidence="13">
    <location>
        <position position="38"/>
    </location>
    <ligand>
        <name>NAD(+)</name>
        <dbReference type="ChEBI" id="CHEBI:57540"/>
    </ligand>
</feature>
<keyword evidence="7 13" id="KW-0520">NAD</keyword>
<feature type="binding site" evidence="13">
    <location>
        <begin position="98"/>
        <end position="100"/>
    </location>
    <ligand>
        <name>NAD(+)</name>
        <dbReference type="ChEBI" id="CHEBI:57540"/>
    </ligand>
</feature>
<evidence type="ECO:0000256" key="10">
    <source>
        <dbReference type="ARBA" id="ARBA00038983"/>
    </source>
</evidence>
<keyword evidence="17" id="KW-1185">Reference proteome</keyword>
<comment type="subunit">
    <text evidence="13">Homotetramer.</text>
</comment>
<reference evidence="16" key="1">
    <citation type="submission" date="2021-11" db="EMBL/GenBank/DDBJ databases">
        <authorList>
            <person name="Qingchun L."/>
            <person name="Dong Z."/>
            <person name="Zongwei Q."/>
            <person name="Jia Z."/>
            <person name="Duotao L."/>
        </authorList>
    </citation>
    <scope>NUCLEOTIDE SEQUENCE</scope>
    <source>
        <strain evidence="16">WLY-B-L2</strain>
    </source>
</reference>
<dbReference type="PANTHER" id="PTHR20836">
    <property type="entry name" value="DIHYDRODIPICOLINATE REDUCTASE"/>
    <property type="match status" value="1"/>
</dbReference>
<comment type="caution">
    <text evidence="13">Lacks conserved residue(s) required for the propagation of feature annotation.</text>
</comment>
<feature type="active site" description="Proton donor/acceptor" evidence="13">
    <location>
        <position position="155"/>
    </location>
</feature>
<proteinExistence type="inferred from homology"/>
<dbReference type="InterPro" id="IPR000846">
    <property type="entry name" value="DapB_N"/>
</dbReference>
<dbReference type="PIRSF" id="PIRSF000161">
    <property type="entry name" value="DHPR"/>
    <property type="match status" value="1"/>
</dbReference>
<evidence type="ECO:0000256" key="2">
    <source>
        <dbReference type="ARBA" id="ARBA00022490"/>
    </source>
</evidence>
<comment type="similarity">
    <text evidence="1 13">Belongs to the DapB family.</text>
</comment>
<feature type="domain" description="Dihydrodipicolinate reductase N-terminal" evidence="14">
    <location>
        <begin position="1"/>
        <end position="124"/>
    </location>
</feature>
<comment type="catalytic activity">
    <reaction evidence="12 13">
        <text>(S)-2,3,4,5-tetrahydrodipicolinate + NAD(+) + H2O = (2S,4S)-4-hydroxy-2,3,4,5-tetrahydrodipicolinate + NADH + H(+)</text>
        <dbReference type="Rhea" id="RHEA:35323"/>
        <dbReference type="ChEBI" id="CHEBI:15377"/>
        <dbReference type="ChEBI" id="CHEBI:15378"/>
        <dbReference type="ChEBI" id="CHEBI:16845"/>
        <dbReference type="ChEBI" id="CHEBI:57540"/>
        <dbReference type="ChEBI" id="CHEBI:57945"/>
        <dbReference type="ChEBI" id="CHEBI:67139"/>
        <dbReference type="EC" id="1.17.1.8"/>
    </reaction>
</comment>
<keyword evidence="8 13" id="KW-0457">Lysine biosynthesis</keyword>
<keyword evidence="4 13" id="KW-0521">NADP</keyword>
<dbReference type="InterPro" id="IPR036291">
    <property type="entry name" value="NAD(P)-bd_dom_sf"/>
</dbReference>
<evidence type="ECO:0000256" key="13">
    <source>
        <dbReference type="HAMAP-Rule" id="MF_00102"/>
    </source>
</evidence>
<evidence type="ECO:0000256" key="11">
    <source>
        <dbReference type="ARBA" id="ARBA00049080"/>
    </source>
</evidence>
<keyword evidence="6 13" id="KW-0560">Oxidoreductase</keyword>
<feature type="binding site" evidence="13">
    <location>
        <begin position="7"/>
        <end position="12"/>
    </location>
    <ligand>
        <name>NAD(+)</name>
        <dbReference type="ChEBI" id="CHEBI:57540"/>
    </ligand>
</feature>
<evidence type="ECO:0000256" key="3">
    <source>
        <dbReference type="ARBA" id="ARBA00022605"/>
    </source>
</evidence>
<comment type="subcellular location">
    <subcellularLocation>
        <location evidence="13">Cytoplasm</location>
    </subcellularLocation>
</comment>
<feature type="active site" description="Proton donor" evidence="13">
    <location>
        <position position="159"/>
    </location>
</feature>
<dbReference type="InterPro" id="IPR022663">
    <property type="entry name" value="DapB_C"/>
</dbReference>
<evidence type="ECO:0000256" key="7">
    <source>
        <dbReference type="ARBA" id="ARBA00023027"/>
    </source>
</evidence>
<evidence type="ECO:0000256" key="4">
    <source>
        <dbReference type="ARBA" id="ARBA00022857"/>
    </source>
</evidence>
<feature type="binding site" evidence="13">
    <location>
        <begin position="122"/>
        <end position="125"/>
    </location>
    <ligand>
        <name>NAD(+)</name>
        <dbReference type="ChEBI" id="CHEBI:57540"/>
    </ligand>
</feature>
<evidence type="ECO:0000256" key="8">
    <source>
        <dbReference type="ARBA" id="ARBA00023154"/>
    </source>
</evidence>
<keyword evidence="2 13" id="KW-0963">Cytoplasm</keyword>
<comment type="function">
    <text evidence="13">Catalyzes the conversion of 4-hydroxy-tetrahydrodipicolinate (HTPA) to tetrahydrodipicolinate.</text>
</comment>
<dbReference type="NCBIfam" id="TIGR00036">
    <property type="entry name" value="dapB"/>
    <property type="match status" value="1"/>
</dbReference>
<feature type="binding site" evidence="13">
    <location>
        <begin position="165"/>
        <end position="166"/>
    </location>
    <ligand>
        <name>(S)-2,3,4,5-tetrahydrodipicolinate</name>
        <dbReference type="ChEBI" id="CHEBI:16845"/>
    </ligand>
</feature>
<evidence type="ECO:0000256" key="9">
    <source>
        <dbReference type="ARBA" id="ARBA00037922"/>
    </source>
</evidence>
<dbReference type="Pfam" id="PF05173">
    <property type="entry name" value="DapB_C"/>
    <property type="match status" value="1"/>
</dbReference>
<dbReference type="HAMAP" id="MF_00102">
    <property type="entry name" value="DapB"/>
    <property type="match status" value="1"/>
</dbReference>
<dbReference type="SUPFAM" id="SSF55347">
    <property type="entry name" value="Glyceraldehyde-3-phosphate dehydrogenase-like, C-terminal domain"/>
    <property type="match status" value="1"/>
</dbReference>
<dbReference type="InterPro" id="IPR022664">
    <property type="entry name" value="DapB_N_CS"/>
</dbReference>
<dbReference type="Pfam" id="PF01113">
    <property type="entry name" value="DapB_N"/>
    <property type="match status" value="1"/>
</dbReference>
<dbReference type="EC" id="1.17.1.8" evidence="10 13"/>
<dbReference type="RefSeq" id="WP_229981543.1">
    <property type="nucleotide sequence ID" value="NZ_JAJJPB010000013.1"/>
</dbReference>
<evidence type="ECO:0000313" key="17">
    <source>
        <dbReference type="Proteomes" id="UP001165422"/>
    </source>
</evidence>
<dbReference type="Gene3D" id="3.40.50.720">
    <property type="entry name" value="NAD(P)-binding Rossmann-like Domain"/>
    <property type="match status" value="1"/>
</dbReference>
<evidence type="ECO:0000259" key="14">
    <source>
        <dbReference type="Pfam" id="PF01113"/>
    </source>
</evidence>
<dbReference type="EMBL" id="JAJJPB010000013">
    <property type="protein sequence ID" value="MCC9295399.1"/>
    <property type="molecule type" value="Genomic_DNA"/>
</dbReference>